<dbReference type="Pfam" id="PF10431">
    <property type="entry name" value="ClpB_D2-small"/>
    <property type="match status" value="1"/>
</dbReference>
<dbReference type="InterPro" id="IPR041546">
    <property type="entry name" value="ClpA/ClpB_AAA_lid"/>
</dbReference>
<dbReference type="CDD" id="cd19499">
    <property type="entry name" value="RecA-like_ClpB_Hsp104-like"/>
    <property type="match status" value="1"/>
</dbReference>
<feature type="domain" description="UVR" evidence="9">
    <location>
        <begin position="433"/>
        <end position="468"/>
    </location>
</feature>
<accession>A0A0R2JPH4</accession>
<dbReference type="InterPro" id="IPR003959">
    <property type="entry name" value="ATPase_AAA_core"/>
</dbReference>
<dbReference type="FunFam" id="3.40.50.300:FF:000025">
    <property type="entry name" value="ATP-dependent Clp protease subunit"/>
    <property type="match status" value="1"/>
</dbReference>
<evidence type="ECO:0000259" key="10">
    <source>
        <dbReference type="PROSITE" id="PS51903"/>
    </source>
</evidence>
<feature type="coiled-coil region" evidence="7">
    <location>
        <begin position="429"/>
        <end position="456"/>
    </location>
</feature>
<dbReference type="GO" id="GO:0006508">
    <property type="term" value="P:proteolysis"/>
    <property type="evidence" value="ECO:0007669"/>
    <property type="project" value="UniProtKB-KW"/>
</dbReference>
<protein>
    <submittedName>
        <fullName evidence="11">ATP-dependent Clp protease ATP-binding subunit ClpC</fullName>
    </submittedName>
</protein>
<sequence length="838" mass="93538">MEKEFTESAKTVLVLAQEQAKYFKHQAVGTEHLLLALTMEPQGVAAKILEQFDVTESVVREEIELFTGYGNLHREYATSYLPYSPKAGDMLQLAIKKATEFKQERVGTEHILLALISDESILATRILHDLGVTSQELSRVILMKLGVNPKEQRKRTRNAQRANMGGQQAEADEQGTPLLDSLARDLTQQAREQKIDPVVGRDDEIKRVVQILSRRTKNNPVLIGEPGVGKTAIAEGLAQRIVAKDVPNDLAQKRLMMLDMGSLVAGTKFRGEFEDRVKKIIDEIQQDGHVVLFIDELHTLIGAGGAEGAIDASDILKPALARGELQTIGATTLDEYQKYIESDAALERRFAKVQVEEPSLDESVAILEGLRPRYEEFHQVGISDKAIKNAVTLSDRYISDRFLPDKAIDIMDEAAAKVRIEESGHKTPLAELNDELNRLRREKEQAIENLDFEEAARLRQSELDQRGVIEDYQEKHPVDPDQKPDYALKVDEHDVNQVIAEQTGIPLHQMEQSEQARLLNLEEVLHEHVIGQDEAISAVARAIRRARSGLKDPNRPIGTFMFLGPTGTGKTELAKTLAEAMFGSKDNMIRVDMSEYREAYSSSRLVGSAPGYVGYDEGGQLTEQVRRHPYSVVLLDEAEKAHPDIYNLMLQVFDEGFLTDAKGRKVDFRNTIIIMTSNLGATRIRDEKKVGFGATSASDDYEAMKALVNETVKETFRPEFINRLDEIVVFHNLTKPQIHDVVKLMADDMLARVKEQGIAVKLTPAAIDVIADEGYDAEYGARPIRRALQTKVEDKLSDALLSGRVTTENEVVIGAKQGEITLTIKENKKNKAKTPVEA</sequence>
<dbReference type="Pfam" id="PF17871">
    <property type="entry name" value="AAA_lid_9"/>
    <property type="match status" value="1"/>
</dbReference>
<dbReference type="Gene3D" id="3.40.50.300">
    <property type="entry name" value="P-loop containing nucleotide triphosphate hydrolases"/>
    <property type="match status" value="2"/>
</dbReference>
<dbReference type="GO" id="GO:0034605">
    <property type="term" value="P:cellular response to heat"/>
    <property type="evidence" value="ECO:0007669"/>
    <property type="project" value="TreeGrafter"/>
</dbReference>
<keyword evidence="11" id="KW-0378">Hydrolase</keyword>
<comment type="function">
    <text evidence="5">Part of a stress-induced multi-chaperone system, it is involved in the recovery of the cell from heat-induced damage, in cooperation with DnaK, DnaJ and GrpE. Acts before DnaK, in the processing of protein aggregates. Protein binding stimulates the ATPase activity; ATP hydrolysis unfolds the denatured protein aggregates, which probably helps expose new hydrophobic binding sites on the surface of ClpB-bound aggregates, contributing to the solubilization and refolding of denatured protein aggregates by DnaK.</text>
</comment>
<dbReference type="RefSeq" id="WP_057788955.1">
    <property type="nucleotide sequence ID" value="NZ_JQCD01000031.1"/>
</dbReference>
<dbReference type="SUPFAM" id="SSF52540">
    <property type="entry name" value="P-loop containing nucleoside triphosphate hydrolases"/>
    <property type="match status" value="2"/>
</dbReference>
<dbReference type="SMART" id="SM01086">
    <property type="entry name" value="ClpB_D2-small"/>
    <property type="match status" value="1"/>
</dbReference>
<dbReference type="FunFam" id="3.40.50.300:FF:000010">
    <property type="entry name" value="Chaperone clpB 1, putative"/>
    <property type="match status" value="1"/>
</dbReference>
<dbReference type="Pfam" id="PF00004">
    <property type="entry name" value="AAA"/>
    <property type="match status" value="1"/>
</dbReference>
<dbReference type="PROSITE" id="PS50151">
    <property type="entry name" value="UVR"/>
    <property type="match status" value="1"/>
</dbReference>
<evidence type="ECO:0000256" key="7">
    <source>
        <dbReference type="SAM" id="Coils"/>
    </source>
</evidence>
<dbReference type="GO" id="GO:0005737">
    <property type="term" value="C:cytoplasm"/>
    <property type="evidence" value="ECO:0007669"/>
    <property type="project" value="TreeGrafter"/>
</dbReference>
<dbReference type="PROSITE" id="PS00871">
    <property type="entry name" value="CLPAB_2"/>
    <property type="match status" value="1"/>
</dbReference>
<dbReference type="Gene3D" id="1.10.1780.10">
    <property type="entry name" value="Clp, N-terminal domain"/>
    <property type="match status" value="1"/>
</dbReference>
<dbReference type="SMART" id="SM00382">
    <property type="entry name" value="AAA"/>
    <property type="match status" value="2"/>
</dbReference>
<evidence type="ECO:0000256" key="2">
    <source>
        <dbReference type="ARBA" id="ARBA00022741"/>
    </source>
</evidence>
<dbReference type="Pfam" id="PF07724">
    <property type="entry name" value="AAA_2"/>
    <property type="match status" value="1"/>
</dbReference>
<dbReference type="Gene3D" id="1.10.8.60">
    <property type="match status" value="2"/>
</dbReference>
<dbReference type="PATRIC" id="fig|1620.3.peg.1133"/>
<feature type="domain" description="Clp R" evidence="10">
    <location>
        <begin position="1"/>
        <end position="148"/>
    </location>
</feature>
<keyword evidence="2" id="KW-0547">Nucleotide-binding</keyword>
<dbReference type="Pfam" id="PF02861">
    <property type="entry name" value="Clp_N"/>
    <property type="match status" value="1"/>
</dbReference>
<organism evidence="11 12">
    <name type="scientific">Weissella minor</name>
    <dbReference type="NCBI Taxonomy" id="1620"/>
    <lineage>
        <taxon>Bacteria</taxon>
        <taxon>Bacillati</taxon>
        <taxon>Bacillota</taxon>
        <taxon>Bacilli</taxon>
        <taxon>Lactobacillales</taxon>
        <taxon>Lactobacillaceae</taxon>
        <taxon>Weissella</taxon>
    </lineage>
</organism>
<dbReference type="STRING" id="1620.IV67_GL001118"/>
<evidence type="ECO:0000256" key="4">
    <source>
        <dbReference type="ARBA" id="ARBA00023186"/>
    </source>
</evidence>
<keyword evidence="11" id="KW-0645">Protease</keyword>
<dbReference type="PROSITE" id="PS51903">
    <property type="entry name" value="CLP_R"/>
    <property type="match status" value="1"/>
</dbReference>
<keyword evidence="4" id="KW-0143">Chaperone</keyword>
<dbReference type="GO" id="GO:0008233">
    <property type="term" value="F:peptidase activity"/>
    <property type="evidence" value="ECO:0007669"/>
    <property type="project" value="UniProtKB-KW"/>
</dbReference>
<dbReference type="PANTHER" id="PTHR11638:SF18">
    <property type="entry name" value="HEAT SHOCK PROTEIN 104"/>
    <property type="match status" value="1"/>
</dbReference>
<reference evidence="11 12" key="1">
    <citation type="journal article" date="2015" name="Genome Announc.">
        <title>Expanding the biotechnology potential of lactobacilli through comparative genomics of 213 strains and associated genera.</title>
        <authorList>
            <person name="Sun Z."/>
            <person name="Harris H.M."/>
            <person name="McCann A."/>
            <person name="Guo C."/>
            <person name="Argimon S."/>
            <person name="Zhang W."/>
            <person name="Yang X."/>
            <person name="Jeffery I.B."/>
            <person name="Cooney J.C."/>
            <person name="Kagawa T.F."/>
            <person name="Liu W."/>
            <person name="Song Y."/>
            <person name="Salvetti E."/>
            <person name="Wrobel A."/>
            <person name="Rasinkangas P."/>
            <person name="Parkhill J."/>
            <person name="Rea M.C."/>
            <person name="O'Sullivan O."/>
            <person name="Ritari J."/>
            <person name="Douillard F.P."/>
            <person name="Paul Ross R."/>
            <person name="Yang R."/>
            <person name="Briner A.E."/>
            <person name="Felis G.E."/>
            <person name="de Vos W.M."/>
            <person name="Barrangou R."/>
            <person name="Klaenhammer T.R."/>
            <person name="Caufield P.W."/>
            <person name="Cui Y."/>
            <person name="Zhang H."/>
            <person name="O'Toole P.W."/>
        </authorList>
    </citation>
    <scope>NUCLEOTIDE SEQUENCE [LARGE SCALE GENOMIC DNA]</scope>
    <source>
        <strain evidence="11 12">DSM 20014</strain>
    </source>
</reference>
<proteinExistence type="predicted"/>
<keyword evidence="7" id="KW-0175">Coiled coil</keyword>
<keyword evidence="3 11" id="KW-0067">ATP-binding</keyword>
<dbReference type="OrthoDB" id="9803641at2"/>
<dbReference type="InterPro" id="IPR004176">
    <property type="entry name" value="Clp_R_N"/>
</dbReference>
<dbReference type="CDD" id="cd00009">
    <property type="entry name" value="AAA"/>
    <property type="match status" value="1"/>
</dbReference>
<dbReference type="InterPro" id="IPR027417">
    <property type="entry name" value="P-loop_NTPase"/>
</dbReference>
<dbReference type="InterPro" id="IPR019489">
    <property type="entry name" value="Clp_ATPase_C"/>
</dbReference>
<dbReference type="GO" id="GO:0005524">
    <property type="term" value="F:ATP binding"/>
    <property type="evidence" value="ECO:0007669"/>
    <property type="project" value="UniProtKB-KW"/>
</dbReference>
<dbReference type="Gene3D" id="4.10.860.10">
    <property type="entry name" value="UVR domain"/>
    <property type="match status" value="1"/>
</dbReference>
<dbReference type="SUPFAM" id="SSF81923">
    <property type="entry name" value="Double Clp-N motif"/>
    <property type="match status" value="1"/>
</dbReference>
<dbReference type="PRINTS" id="PR00300">
    <property type="entry name" value="CLPPROTEASEA"/>
</dbReference>
<name>A0A0R2JPH4_9LACO</name>
<evidence type="ECO:0000256" key="5">
    <source>
        <dbReference type="ARBA" id="ARBA00025613"/>
    </source>
</evidence>
<comment type="caution">
    <text evidence="11">The sequence shown here is derived from an EMBL/GenBank/DDBJ whole genome shotgun (WGS) entry which is preliminary data.</text>
</comment>
<dbReference type="Proteomes" id="UP000051673">
    <property type="component" value="Unassembled WGS sequence"/>
</dbReference>
<evidence type="ECO:0000256" key="6">
    <source>
        <dbReference type="PROSITE-ProRule" id="PRU01251"/>
    </source>
</evidence>
<dbReference type="InterPro" id="IPR036628">
    <property type="entry name" value="Clp_N_dom_sf"/>
</dbReference>
<dbReference type="InterPro" id="IPR050130">
    <property type="entry name" value="ClpA_ClpB"/>
</dbReference>
<evidence type="ECO:0000313" key="11">
    <source>
        <dbReference type="EMBL" id="KRN76068.1"/>
    </source>
</evidence>
<dbReference type="InterPro" id="IPR003593">
    <property type="entry name" value="AAA+_ATPase"/>
</dbReference>
<feature type="region of interest" description="Disordered" evidence="8">
    <location>
        <begin position="151"/>
        <end position="175"/>
    </location>
</feature>
<evidence type="ECO:0000313" key="12">
    <source>
        <dbReference type="Proteomes" id="UP000051673"/>
    </source>
</evidence>
<dbReference type="AlphaFoldDB" id="A0A0R2JPH4"/>
<evidence type="ECO:0000259" key="9">
    <source>
        <dbReference type="PROSITE" id="PS50151"/>
    </source>
</evidence>
<dbReference type="PANTHER" id="PTHR11638">
    <property type="entry name" value="ATP-DEPENDENT CLP PROTEASE"/>
    <property type="match status" value="1"/>
</dbReference>
<dbReference type="InterPro" id="IPR001943">
    <property type="entry name" value="UVR_dom"/>
</dbReference>
<keyword evidence="12" id="KW-1185">Reference proteome</keyword>
<dbReference type="InterPro" id="IPR001270">
    <property type="entry name" value="ClpA/B"/>
</dbReference>
<evidence type="ECO:0000256" key="3">
    <source>
        <dbReference type="ARBA" id="ARBA00022840"/>
    </source>
</evidence>
<dbReference type="GO" id="GO:0016887">
    <property type="term" value="F:ATP hydrolysis activity"/>
    <property type="evidence" value="ECO:0007669"/>
    <property type="project" value="InterPro"/>
</dbReference>
<evidence type="ECO:0000256" key="1">
    <source>
        <dbReference type="ARBA" id="ARBA00022737"/>
    </source>
</evidence>
<dbReference type="InterPro" id="IPR028299">
    <property type="entry name" value="ClpA/B_CS2"/>
</dbReference>
<gene>
    <name evidence="11" type="ORF">IV67_GL001118</name>
</gene>
<evidence type="ECO:0000256" key="8">
    <source>
        <dbReference type="SAM" id="MobiDB-lite"/>
    </source>
</evidence>
<keyword evidence="1 6" id="KW-0677">Repeat</keyword>
<dbReference type="EMBL" id="JQCD01000031">
    <property type="protein sequence ID" value="KRN76068.1"/>
    <property type="molecule type" value="Genomic_DNA"/>
</dbReference>